<keyword evidence="2" id="KW-1185">Reference proteome</keyword>
<gene>
    <name evidence="1" type="ORF">HK103_003652</name>
</gene>
<evidence type="ECO:0000313" key="2">
    <source>
        <dbReference type="Proteomes" id="UP001210925"/>
    </source>
</evidence>
<protein>
    <submittedName>
        <fullName evidence="1">Uncharacterized protein</fullName>
    </submittedName>
</protein>
<reference evidence="1" key="1">
    <citation type="submission" date="2020-05" db="EMBL/GenBank/DDBJ databases">
        <title>Phylogenomic resolution of chytrid fungi.</title>
        <authorList>
            <person name="Stajich J.E."/>
            <person name="Amses K."/>
            <person name="Simmons R."/>
            <person name="Seto K."/>
            <person name="Myers J."/>
            <person name="Bonds A."/>
            <person name="Quandt C.A."/>
            <person name="Barry K."/>
            <person name="Liu P."/>
            <person name="Grigoriev I."/>
            <person name="Longcore J.E."/>
            <person name="James T.Y."/>
        </authorList>
    </citation>
    <scope>NUCLEOTIDE SEQUENCE</scope>
    <source>
        <strain evidence="1">PLAUS21</strain>
    </source>
</reference>
<comment type="caution">
    <text evidence="1">The sequence shown here is derived from an EMBL/GenBank/DDBJ whole genome shotgun (WGS) entry which is preliminary data.</text>
</comment>
<dbReference type="PROSITE" id="PS50330">
    <property type="entry name" value="UIM"/>
    <property type="match status" value="1"/>
</dbReference>
<dbReference type="EMBL" id="JADGKB010000028">
    <property type="protein sequence ID" value="KAJ3258364.1"/>
    <property type="molecule type" value="Genomic_DNA"/>
</dbReference>
<accession>A0AAD5UKF9</accession>
<organism evidence="1 2">
    <name type="scientific">Boothiomyces macroporosus</name>
    <dbReference type="NCBI Taxonomy" id="261099"/>
    <lineage>
        <taxon>Eukaryota</taxon>
        <taxon>Fungi</taxon>
        <taxon>Fungi incertae sedis</taxon>
        <taxon>Chytridiomycota</taxon>
        <taxon>Chytridiomycota incertae sedis</taxon>
        <taxon>Chytridiomycetes</taxon>
        <taxon>Rhizophydiales</taxon>
        <taxon>Terramycetaceae</taxon>
        <taxon>Boothiomyces</taxon>
    </lineage>
</organism>
<evidence type="ECO:0000313" key="1">
    <source>
        <dbReference type="EMBL" id="KAJ3258364.1"/>
    </source>
</evidence>
<sequence>MVTGSSDGTICISDTIEFKLIRNFNFRSRSLAEDKRVSNLIVSAKSIICSQGPLVVSWEFRQPPKKKSQRSRNKIKIPIQVPRNTSLNAEELYEEVVDALEEIKTEKSLKGKMNDRILKYNGDPNVHQMCEEDLLSYAMILSRDNLQEVPDQLSEQEMMDLALAISLSESNK</sequence>
<proteinExistence type="predicted"/>
<dbReference type="AlphaFoldDB" id="A0AAD5UKF9"/>
<name>A0AAD5UKF9_9FUNG</name>
<dbReference type="InterPro" id="IPR003903">
    <property type="entry name" value="UIM_dom"/>
</dbReference>
<dbReference type="Proteomes" id="UP001210925">
    <property type="component" value="Unassembled WGS sequence"/>
</dbReference>